<dbReference type="EMBL" id="AJTZ01000004">
    <property type="protein sequence ID" value="EJN94838.1"/>
    <property type="molecule type" value="Genomic_DNA"/>
</dbReference>
<proteinExistence type="predicted"/>
<reference evidence="1 2" key="1">
    <citation type="submission" date="2009-12" db="EMBL/GenBank/DDBJ databases">
        <authorList>
            <person name="Lefebure T."/>
            <person name="Cornejo O.E."/>
            <person name="Pavinski Bitar P.D."/>
            <person name="Lang P."/>
            <person name="Stanhope M.J."/>
        </authorList>
    </citation>
    <scope>NUCLEOTIDE SEQUENCE [LARGE SCALE GENOMIC DNA]</scope>
    <source>
        <strain evidence="1 2">FA-1</strain>
    </source>
</reference>
<sequence>MFNSYSQFWLQVLYFWIRDENNSVEVEKFYQNLFKLFKKTAEFHDIDSKQWNFGGENDS</sequence>
<gene>
    <name evidence="1" type="ORF">SRA_01879</name>
</gene>
<name>A0ABP2R0J3_STRRT</name>
<evidence type="ECO:0000313" key="1">
    <source>
        <dbReference type="EMBL" id="EJN94838.1"/>
    </source>
</evidence>
<protein>
    <submittedName>
        <fullName evidence="1">Uncharacterized protein</fullName>
    </submittedName>
</protein>
<evidence type="ECO:0000313" key="2">
    <source>
        <dbReference type="Proteomes" id="UP000007815"/>
    </source>
</evidence>
<organism evidence="1 2">
    <name type="scientific">Streptococcus ratti FA-1 = DSM 20564</name>
    <dbReference type="NCBI Taxonomy" id="699248"/>
    <lineage>
        <taxon>Bacteria</taxon>
        <taxon>Bacillati</taxon>
        <taxon>Bacillota</taxon>
        <taxon>Bacilli</taxon>
        <taxon>Lactobacillales</taxon>
        <taxon>Streptococcaceae</taxon>
        <taxon>Streptococcus</taxon>
    </lineage>
</organism>
<accession>A0ABP2R0J3</accession>
<dbReference type="Proteomes" id="UP000007815">
    <property type="component" value="Unassembled WGS sequence"/>
</dbReference>
<comment type="caution">
    <text evidence="1">The sequence shown here is derived from an EMBL/GenBank/DDBJ whole genome shotgun (WGS) entry which is preliminary data.</text>
</comment>
<keyword evidence="2" id="KW-1185">Reference proteome</keyword>